<organism evidence="6">
    <name type="scientific">Cacopsylla melanoneura</name>
    <dbReference type="NCBI Taxonomy" id="428564"/>
    <lineage>
        <taxon>Eukaryota</taxon>
        <taxon>Metazoa</taxon>
        <taxon>Ecdysozoa</taxon>
        <taxon>Arthropoda</taxon>
        <taxon>Hexapoda</taxon>
        <taxon>Insecta</taxon>
        <taxon>Pterygota</taxon>
        <taxon>Neoptera</taxon>
        <taxon>Paraneoptera</taxon>
        <taxon>Hemiptera</taxon>
        <taxon>Sternorrhyncha</taxon>
        <taxon>Psylloidea</taxon>
        <taxon>Psyllidae</taxon>
        <taxon>Psyllinae</taxon>
        <taxon>Cacopsylla</taxon>
    </lineage>
</organism>
<evidence type="ECO:0000256" key="2">
    <source>
        <dbReference type="SAM" id="SignalP"/>
    </source>
</evidence>
<feature type="region of interest" description="Disordered" evidence="1">
    <location>
        <begin position="493"/>
        <end position="532"/>
    </location>
</feature>
<keyword evidence="2" id="KW-0732">Signal</keyword>
<feature type="domain" description="DUF7042" evidence="3">
    <location>
        <begin position="135"/>
        <end position="271"/>
    </location>
</feature>
<dbReference type="EMBL" id="HBUF01023653">
    <property type="protein sequence ID" value="CAG6612060.1"/>
    <property type="molecule type" value="Transcribed_RNA"/>
</dbReference>
<dbReference type="InterPro" id="IPR055471">
    <property type="entry name" value="DUF7043"/>
</dbReference>
<dbReference type="InterPro" id="IPR055470">
    <property type="entry name" value="DUF7042"/>
</dbReference>
<dbReference type="Pfam" id="PF23069">
    <property type="entry name" value="DUF7042"/>
    <property type="match status" value="1"/>
</dbReference>
<dbReference type="EMBL" id="HBUF01023651">
    <property type="protein sequence ID" value="CAG6612056.1"/>
    <property type="molecule type" value="Transcribed_RNA"/>
</dbReference>
<sequence>MTARCAAASLFTLLAFAFHATFTDSASRSSDGNCRFPERWEGSWFQSGIRQSIVIERSRLSHKGRCLASDGDKFLIVDDKGICYRCVVMHEKHFNVLQYKETFCHPSRESLASLCSFISGDALLFSMFREGASAVECPFTPPHTFTYNRGHGECKYPVSSIEACTHNSRLLLSYQACPDVYGSESHVEELQCIALWKEGTSWYLVGKMHHGHSTSNEDRFRCFVYEKINPSNHGHSAKAAEGIEFSVAQSGDATCNGLFSPMEGSRTMTLRKGTSPPKCKFPAWLTLPIHWYTLDYQRSYTFRHRNTTLHIVNTTNAPEALPLDETPLLPSTEQVIQQDMKVICTELLEQGSAQVKLKAHYTMGCQNGFICLAFYRRNEHIVEVQQGLPTRNVEEACSSKSLFDPNRTPVVTLVTSSPAQKKCPHIGKFKVVDLLHADPEAKLSTKPSSRNNAFDNHYDRWGDSIIQNKVYKLNSDISDRVKRHSSVTFISNSYSSDSRSNSGEERSLSTRDESGEQMSLSPGSEWSEGSLREFSRQERDLEGFSSSKEDTSCSLNFKSLSVGCTSHEDKMEFISACPNAKDVVSSYTCHGGWSDNATNTHYLITTPLSRRSRGARRYCVTYRPGDDDTIYFASNPDTCQRSMQPGAGTMAFNVTYRGSCAMDSAASTISVSTFWTLSIVITYLMTSLLTR</sequence>
<dbReference type="EMBL" id="HBUF01023652">
    <property type="protein sequence ID" value="CAG6612058.1"/>
    <property type="molecule type" value="Transcribed_RNA"/>
</dbReference>
<dbReference type="Pfam" id="PF23070">
    <property type="entry name" value="DUF7043"/>
    <property type="match status" value="1"/>
</dbReference>
<dbReference type="AlphaFoldDB" id="A0A8D8LNX3"/>
<accession>A0A8D8LNX3</accession>
<dbReference type="GO" id="GO:0061909">
    <property type="term" value="P:autophagosome-lysosome fusion"/>
    <property type="evidence" value="ECO:0007669"/>
    <property type="project" value="TreeGrafter"/>
</dbReference>
<dbReference type="Pfam" id="PF23071">
    <property type="entry name" value="DUF7044"/>
    <property type="match status" value="1"/>
</dbReference>
<evidence type="ECO:0000259" key="5">
    <source>
        <dbReference type="Pfam" id="PF23071"/>
    </source>
</evidence>
<protein>
    <submittedName>
        <fullName evidence="6">Uncharacterized protein</fullName>
    </submittedName>
</protein>
<evidence type="ECO:0000259" key="3">
    <source>
        <dbReference type="Pfam" id="PF23069"/>
    </source>
</evidence>
<dbReference type="PANTHER" id="PTHR22255:SF9">
    <property type="entry name" value="LP06548P"/>
    <property type="match status" value="1"/>
</dbReference>
<reference evidence="6" key="1">
    <citation type="submission" date="2021-05" db="EMBL/GenBank/DDBJ databases">
        <authorList>
            <person name="Alioto T."/>
            <person name="Alioto T."/>
            <person name="Gomez Garrido J."/>
        </authorList>
    </citation>
    <scope>NUCLEOTIDE SEQUENCE</scope>
</reference>
<evidence type="ECO:0000256" key="1">
    <source>
        <dbReference type="SAM" id="MobiDB-lite"/>
    </source>
</evidence>
<feature type="chain" id="PRO_5036428364" evidence="2">
    <location>
        <begin position="26"/>
        <end position="691"/>
    </location>
</feature>
<name>A0A8D8LNX3_9HEMI</name>
<feature type="compositionally biased region" description="Basic and acidic residues" evidence="1">
    <location>
        <begin position="502"/>
        <end position="514"/>
    </location>
</feature>
<feature type="domain" description="DUF7043" evidence="4">
    <location>
        <begin position="277"/>
        <end position="405"/>
    </location>
</feature>
<evidence type="ECO:0000259" key="4">
    <source>
        <dbReference type="Pfam" id="PF23070"/>
    </source>
</evidence>
<proteinExistence type="predicted"/>
<dbReference type="PANTHER" id="PTHR22255">
    <property type="entry name" value="LP06548P"/>
    <property type="match status" value="1"/>
</dbReference>
<dbReference type="InterPro" id="IPR055472">
    <property type="entry name" value="DUF7044"/>
</dbReference>
<evidence type="ECO:0000313" key="6">
    <source>
        <dbReference type="EMBL" id="CAG6612058.1"/>
    </source>
</evidence>
<feature type="signal peptide" evidence="2">
    <location>
        <begin position="1"/>
        <end position="25"/>
    </location>
</feature>
<feature type="domain" description="DUF7044" evidence="5">
    <location>
        <begin position="33"/>
        <end position="115"/>
    </location>
</feature>